<name>A0A923PHS7_9BACT</name>
<proteinExistence type="predicted"/>
<dbReference type="Proteomes" id="UP000650081">
    <property type="component" value="Unassembled WGS sequence"/>
</dbReference>
<dbReference type="EMBL" id="JACSIT010000098">
    <property type="protein sequence ID" value="MBC6994373.1"/>
    <property type="molecule type" value="Genomic_DNA"/>
</dbReference>
<dbReference type="RefSeq" id="WP_187466450.1">
    <property type="nucleotide sequence ID" value="NZ_JACSIT010000098.1"/>
</dbReference>
<accession>A0A923PHS7</accession>
<evidence type="ECO:0000313" key="1">
    <source>
        <dbReference type="EMBL" id="MBC6994373.1"/>
    </source>
</evidence>
<protein>
    <submittedName>
        <fullName evidence="1">Uncharacterized protein</fullName>
    </submittedName>
</protein>
<keyword evidence="2" id="KW-1185">Reference proteome</keyword>
<evidence type="ECO:0000313" key="2">
    <source>
        <dbReference type="Proteomes" id="UP000650081"/>
    </source>
</evidence>
<reference evidence="1" key="1">
    <citation type="submission" date="2020-08" db="EMBL/GenBank/DDBJ databases">
        <title>Lewinella bacteria from marine environments.</title>
        <authorList>
            <person name="Zhong Y."/>
        </authorList>
    </citation>
    <scope>NUCLEOTIDE SEQUENCE</scope>
    <source>
        <strain evidence="1">KCTC 42187</strain>
    </source>
</reference>
<comment type="caution">
    <text evidence="1">The sequence shown here is derived from an EMBL/GenBank/DDBJ whole genome shotgun (WGS) entry which is preliminary data.</text>
</comment>
<gene>
    <name evidence="1" type="ORF">H9S92_09375</name>
</gene>
<sequence length="152" mass="16998">MISETTIETVLAHLESHQEDFAREFGAFAEAQPDLIAYLTDEENDAFTEDEQEILLFGAIVIYQSVVAEKGAVAPATEEAISRCEEANYAVLGEGAGTFHDRITPFFERTKEEDLLAFIEDLLVYESEEDTLTKEAREPLFVTLKTVVDVLT</sequence>
<organism evidence="1 2">
    <name type="scientific">Neolewinella lacunae</name>
    <dbReference type="NCBI Taxonomy" id="1517758"/>
    <lineage>
        <taxon>Bacteria</taxon>
        <taxon>Pseudomonadati</taxon>
        <taxon>Bacteroidota</taxon>
        <taxon>Saprospiria</taxon>
        <taxon>Saprospirales</taxon>
        <taxon>Lewinellaceae</taxon>
        <taxon>Neolewinella</taxon>
    </lineage>
</organism>
<dbReference type="AlphaFoldDB" id="A0A923PHS7"/>